<evidence type="ECO:0000313" key="3">
    <source>
        <dbReference type="Proteomes" id="UP000008394"/>
    </source>
</evidence>
<name>A0A806FHX8_BIFAN</name>
<evidence type="ECO:0000256" key="1">
    <source>
        <dbReference type="SAM" id="MobiDB-lite"/>
    </source>
</evidence>
<gene>
    <name evidence="2" type="ORF">BALAC2494_01475</name>
</gene>
<dbReference type="AlphaFoldDB" id="A0A806FHX8"/>
<dbReference type="KEGG" id="bnm:BALAC2494_01475"/>
<protein>
    <submittedName>
        <fullName evidence="2">Uncharacterized protein</fullName>
    </submittedName>
</protein>
<reference evidence="2 3" key="1">
    <citation type="journal article" date="2011" name="J. Bacteriol.">
        <title>Genome Sequence of the Probiotic Strain Bifidobacterium animalis subsp. lactis CNCM I-2494.</title>
        <authorList>
            <person name="Chervaux C."/>
            <person name="Grimaldi C."/>
            <person name="Bolotin A."/>
            <person name="Quinquis B."/>
            <person name="Legrain-Raspaud S."/>
            <person name="van Hylckama Vlieg J.E."/>
            <person name="Denariaz G."/>
            <person name="Smokvina T."/>
        </authorList>
    </citation>
    <scope>NUCLEOTIDE SEQUENCE [LARGE SCALE GENOMIC DNA]</scope>
    <source>
        <strain evidence="2 3">CNCM I-2494</strain>
    </source>
</reference>
<accession>A0A806FHX8</accession>
<organism evidence="2 3">
    <name type="scientific">Bifidobacterium animalis subsp. lactis CNCM I-2494</name>
    <dbReference type="NCBI Taxonomy" id="1042403"/>
    <lineage>
        <taxon>Bacteria</taxon>
        <taxon>Bacillati</taxon>
        <taxon>Actinomycetota</taxon>
        <taxon>Actinomycetes</taxon>
        <taxon>Bifidobacteriales</taxon>
        <taxon>Bifidobacteriaceae</taxon>
        <taxon>Bifidobacterium</taxon>
    </lineage>
</organism>
<dbReference type="EMBL" id="CP002915">
    <property type="protein sequence ID" value="AEK30705.1"/>
    <property type="molecule type" value="Genomic_DNA"/>
</dbReference>
<proteinExistence type="predicted"/>
<dbReference type="Proteomes" id="UP000008394">
    <property type="component" value="Chromosome"/>
</dbReference>
<sequence>MVVLWRRSQSFDVNRFTLYSENIWNTTTDTDDANGAPLADPSRPAPSCAQHGHTVHRPEQCAGAVIYNAA</sequence>
<evidence type="ECO:0000313" key="2">
    <source>
        <dbReference type="EMBL" id="AEK30705.1"/>
    </source>
</evidence>
<feature type="region of interest" description="Disordered" evidence="1">
    <location>
        <begin position="27"/>
        <end position="53"/>
    </location>
</feature>